<evidence type="ECO:0000256" key="7">
    <source>
        <dbReference type="HAMAP-Rule" id="MF_01057"/>
    </source>
</evidence>
<dbReference type="Proteomes" id="UP000256379">
    <property type="component" value="Unassembled WGS sequence"/>
</dbReference>
<dbReference type="Pfam" id="PF02390">
    <property type="entry name" value="Methyltransf_4"/>
    <property type="match status" value="1"/>
</dbReference>
<evidence type="ECO:0000313" key="9">
    <source>
        <dbReference type="Proteomes" id="UP000256379"/>
    </source>
</evidence>
<dbReference type="SUPFAM" id="SSF53335">
    <property type="entry name" value="S-adenosyl-L-methionine-dependent methyltransferases"/>
    <property type="match status" value="1"/>
</dbReference>
<keyword evidence="4 7" id="KW-0808">Transferase</keyword>
<dbReference type="EC" id="2.1.1.33" evidence="7"/>
<organism evidence="8 9">
    <name type="scientific">Helicobacter didelphidarum</name>
    <dbReference type="NCBI Taxonomy" id="2040648"/>
    <lineage>
        <taxon>Bacteria</taxon>
        <taxon>Pseudomonadati</taxon>
        <taxon>Campylobacterota</taxon>
        <taxon>Epsilonproteobacteria</taxon>
        <taxon>Campylobacterales</taxon>
        <taxon>Helicobacteraceae</taxon>
        <taxon>Helicobacter</taxon>
    </lineage>
</organism>
<dbReference type="InterPro" id="IPR029063">
    <property type="entry name" value="SAM-dependent_MTases_sf"/>
</dbReference>
<evidence type="ECO:0000256" key="4">
    <source>
        <dbReference type="ARBA" id="ARBA00022679"/>
    </source>
</evidence>
<reference evidence="8 9" key="1">
    <citation type="submission" date="2018-04" db="EMBL/GenBank/DDBJ databases">
        <title>Novel Campyloabacter and Helicobacter Species and Strains.</title>
        <authorList>
            <person name="Mannion A.J."/>
            <person name="Shen Z."/>
            <person name="Fox J.G."/>
        </authorList>
    </citation>
    <scope>NUCLEOTIDE SEQUENCE [LARGE SCALE GENOMIC DNA]</scope>
    <source>
        <strain evidence="8 9">MIT 17-337</strain>
    </source>
</reference>
<evidence type="ECO:0000256" key="3">
    <source>
        <dbReference type="ARBA" id="ARBA00022603"/>
    </source>
</evidence>
<dbReference type="GO" id="GO:0008176">
    <property type="term" value="F:tRNA (guanine(46)-N7)-methyltransferase activity"/>
    <property type="evidence" value="ECO:0007669"/>
    <property type="project" value="UniProtKB-UniRule"/>
</dbReference>
<feature type="binding site" evidence="7">
    <location>
        <position position="230"/>
    </location>
    <ligand>
        <name>substrate</name>
    </ligand>
</feature>
<dbReference type="InterPro" id="IPR055361">
    <property type="entry name" value="tRNA_methyltr_TrmB_bact"/>
</dbReference>
<evidence type="ECO:0000256" key="5">
    <source>
        <dbReference type="ARBA" id="ARBA00022691"/>
    </source>
</evidence>
<comment type="function">
    <text evidence="2 7">Catalyzes the formation of N(7)-methylguanine at position 46 (m7G46) in tRNA.</text>
</comment>
<comment type="similarity">
    <text evidence="7">Belongs to the class I-like SAM-binding methyltransferase superfamily. TrmB family.</text>
</comment>
<dbReference type="UniPathway" id="UPA00989"/>
<dbReference type="RefSeq" id="WP_115542730.1">
    <property type="nucleotide sequence ID" value="NZ_NXLQ01000005.1"/>
</dbReference>
<gene>
    <name evidence="7 8" type="primary">trmB</name>
    <name evidence="8" type="ORF">CQA53_03965</name>
</gene>
<keyword evidence="9" id="KW-1185">Reference proteome</keyword>
<dbReference type="Gene3D" id="3.40.50.150">
    <property type="entry name" value="Vaccinia Virus protein VP39"/>
    <property type="match status" value="1"/>
</dbReference>
<dbReference type="PROSITE" id="PS51625">
    <property type="entry name" value="SAM_MT_TRMB"/>
    <property type="match status" value="1"/>
</dbReference>
<keyword evidence="5 7" id="KW-0949">S-adenosyl-L-methionine</keyword>
<dbReference type="NCBIfam" id="TIGR00091">
    <property type="entry name" value="tRNA (guanosine(46)-N7)-methyltransferase TrmB"/>
    <property type="match status" value="1"/>
</dbReference>
<evidence type="ECO:0000256" key="2">
    <source>
        <dbReference type="ARBA" id="ARBA00003015"/>
    </source>
</evidence>
<comment type="pathway">
    <text evidence="7">tRNA modification; N(7)-methylguanine-tRNA biosynthesis.</text>
</comment>
<keyword evidence="3 7" id="KW-0489">Methyltransferase</keyword>
<comment type="catalytic activity">
    <reaction evidence="1 7">
        <text>guanosine(46) in tRNA + S-adenosyl-L-methionine = N(7)-methylguanosine(46) in tRNA + S-adenosyl-L-homocysteine</text>
        <dbReference type="Rhea" id="RHEA:42708"/>
        <dbReference type="Rhea" id="RHEA-COMP:10188"/>
        <dbReference type="Rhea" id="RHEA-COMP:10189"/>
        <dbReference type="ChEBI" id="CHEBI:57856"/>
        <dbReference type="ChEBI" id="CHEBI:59789"/>
        <dbReference type="ChEBI" id="CHEBI:74269"/>
        <dbReference type="ChEBI" id="CHEBI:74480"/>
        <dbReference type="EC" id="2.1.1.33"/>
    </reaction>
</comment>
<feature type="binding site" evidence="7">
    <location>
        <position position="122"/>
    </location>
    <ligand>
        <name>S-adenosyl-L-methionine</name>
        <dbReference type="ChEBI" id="CHEBI:59789"/>
    </ligand>
</feature>
<proteinExistence type="inferred from homology"/>
<dbReference type="InterPro" id="IPR003358">
    <property type="entry name" value="tRNA_(Gua-N-7)_MeTrfase_Trmb"/>
</dbReference>
<dbReference type="HAMAP" id="MF_01057">
    <property type="entry name" value="tRNA_methyltr_TrmB"/>
    <property type="match status" value="1"/>
</dbReference>
<dbReference type="OrthoDB" id="9802090at2"/>
<comment type="caution">
    <text evidence="8">The sequence shown here is derived from an EMBL/GenBank/DDBJ whole genome shotgun (WGS) entry which is preliminary data.</text>
</comment>
<dbReference type="GO" id="GO:0043527">
    <property type="term" value="C:tRNA methyltransferase complex"/>
    <property type="evidence" value="ECO:0007669"/>
    <property type="project" value="TreeGrafter"/>
</dbReference>
<evidence type="ECO:0000256" key="1">
    <source>
        <dbReference type="ARBA" id="ARBA00000142"/>
    </source>
</evidence>
<dbReference type="AlphaFoldDB" id="A0A3D8IMG2"/>
<comment type="caution">
    <text evidence="7">Lacks conserved residue(s) required for the propagation of feature annotation.</text>
</comment>
<name>A0A3D8IMG2_9HELI</name>
<evidence type="ECO:0000313" key="8">
    <source>
        <dbReference type="EMBL" id="RDU66382.1"/>
    </source>
</evidence>
<evidence type="ECO:0000256" key="6">
    <source>
        <dbReference type="ARBA" id="ARBA00022694"/>
    </source>
</evidence>
<protein>
    <recommendedName>
        <fullName evidence="7">tRNA (guanine-N(7)-)-methyltransferase</fullName>
        <ecNumber evidence="7">2.1.1.33</ecNumber>
    </recommendedName>
    <alternativeName>
        <fullName evidence="7">tRNA (guanine(46)-N(7))-methyltransferase</fullName>
    </alternativeName>
    <alternativeName>
        <fullName evidence="7">tRNA(m7G46)-methyltransferase</fullName>
    </alternativeName>
</protein>
<dbReference type="EMBL" id="NXLQ01000005">
    <property type="protein sequence ID" value="RDU66382.1"/>
    <property type="molecule type" value="Genomic_DNA"/>
</dbReference>
<feature type="binding site" evidence="7">
    <location>
        <position position="174"/>
    </location>
    <ligand>
        <name>S-adenosyl-L-methionine</name>
        <dbReference type="ChEBI" id="CHEBI:59789"/>
    </ligand>
</feature>
<dbReference type="PANTHER" id="PTHR23417">
    <property type="entry name" value="3-DEOXY-D-MANNO-OCTULOSONIC-ACID TRANSFERASE/TRNA GUANINE-N 7 - -METHYLTRANSFERASE"/>
    <property type="match status" value="1"/>
</dbReference>
<keyword evidence="6 7" id="KW-0819">tRNA processing</keyword>
<feature type="binding site" evidence="7">
    <location>
        <position position="147"/>
    </location>
    <ligand>
        <name>S-adenosyl-L-methionine</name>
        <dbReference type="ChEBI" id="CHEBI:59789"/>
    </ligand>
</feature>
<dbReference type="CDD" id="cd02440">
    <property type="entry name" value="AdoMet_MTases"/>
    <property type="match status" value="1"/>
</dbReference>
<sequence>MPHFISKTPFCQTNCRHNDLYIMEYLVNAQFKNLRILPVMYDNQIIFIRCIERKDGFLYKVDKLTKPNNLLKIKEILQFLSKDLEVLTHNLHQTNTKHTKGTQTGFLINQVNLTDIKPDLIEIGFGSGRHILDLARNNPNKIILGIEIHAPSIRQVLNSIEIYNLKNLYICNFDARLVIQVFESRSVEIIYLHFPIPWNNAKHRRVVNRDFLENSFRILKSNGYINLRSDDLEYVRDCIDEVLTANIAHFEVKKNGIPKIISKYEQRWKNMHKDIYELHLFQQNLQEIHTNEQLSHFDFPMKLDDLGIFCNQKWIDKTNSVFISIGDLYYSDSHAQHKISVAQITFGSFYVPFNTFLVLEENKSLHYLKYPLNINSHRLAHKFLCGILTETKLHCKKFQQEKQKKEKVK</sequence>
<dbReference type="PANTHER" id="PTHR23417:SF14">
    <property type="entry name" value="PENTACOTRIPEPTIDE-REPEAT REGION OF PRORP DOMAIN-CONTAINING PROTEIN"/>
    <property type="match status" value="1"/>
</dbReference>
<accession>A0A3D8IMG2</accession>